<dbReference type="Gene3D" id="2.40.50.180">
    <property type="entry name" value="CheA-289, Domain 4"/>
    <property type="match status" value="1"/>
</dbReference>
<evidence type="ECO:0000313" key="2">
    <source>
        <dbReference type="EMBL" id="MBB2155457.1"/>
    </source>
</evidence>
<name>A0A7W4FD50_GLUDI</name>
<accession>A0A7W4FD50</accession>
<dbReference type="InterPro" id="IPR002545">
    <property type="entry name" value="CheW-lke_dom"/>
</dbReference>
<reference evidence="2 3" key="1">
    <citation type="submission" date="2020-04" db="EMBL/GenBank/DDBJ databases">
        <title>Description of novel Gluconacetobacter.</title>
        <authorList>
            <person name="Sombolestani A."/>
        </authorList>
    </citation>
    <scope>NUCLEOTIDE SEQUENCE [LARGE SCALE GENOMIC DNA]</scope>
    <source>
        <strain evidence="2 3">LMG 7603</strain>
    </source>
</reference>
<feature type="domain" description="CheW-like" evidence="1">
    <location>
        <begin position="12"/>
        <end position="157"/>
    </location>
</feature>
<dbReference type="Proteomes" id="UP000550787">
    <property type="component" value="Unassembled WGS sequence"/>
</dbReference>
<evidence type="ECO:0000259" key="1">
    <source>
        <dbReference type="PROSITE" id="PS50851"/>
    </source>
</evidence>
<dbReference type="GO" id="GO:0006935">
    <property type="term" value="P:chemotaxis"/>
    <property type="evidence" value="ECO:0007669"/>
    <property type="project" value="InterPro"/>
</dbReference>
<protein>
    <submittedName>
        <fullName evidence="2">Chemotaxis protein CheW</fullName>
    </submittedName>
</protein>
<dbReference type="EMBL" id="JABEQG010000004">
    <property type="protein sequence ID" value="MBB2155457.1"/>
    <property type="molecule type" value="Genomic_DNA"/>
</dbReference>
<dbReference type="SMART" id="SM00260">
    <property type="entry name" value="CheW"/>
    <property type="match status" value="1"/>
</dbReference>
<dbReference type="AlphaFoldDB" id="A0A7W4FD50"/>
<dbReference type="RefSeq" id="WP_183115465.1">
    <property type="nucleotide sequence ID" value="NZ_JABEQG010000004.1"/>
</dbReference>
<proteinExistence type="predicted"/>
<dbReference type="PROSITE" id="PS50851">
    <property type="entry name" value="CHEW"/>
    <property type="match status" value="1"/>
</dbReference>
<dbReference type="InterPro" id="IPR036061">
    <property type="entry name" value="CheW-like_dom_sf"/>
</dbReference>
<sequence length="179" mass="18857">MPRETISRDTISGAVVVFRLAGGSYALPVPAVRECVPMPALSRPPGTPAPVLGYFRLGGERVVAIDLAVLLGLRPWAAPDEAVMLYRPLLLCGQAGGTRVAFMVDSVLDVRPQAGPASALPADGAPAGDWLVGEIELDGGMTALLMGPDRLLIERERQRIGHLASARDQRAALWGDGDV</sequence>
<evidence type="ECO:0000313" key="3">
    <source>
        <dbReference type="Proteomes" id="UP000550787"/>
    </source>
</evidence>
<gene>
    <name evidence="2" type="ORF">HLH33_03895</name>
</gene>
<dbReference type="SUPFAM" id="SSF50341">
    <property type="entry name" value="CheW-like"/>
    <property type="match status" value="1"/>
</dbReference>
<comment type="caution">
    <text evidence="2">The sequence shown here is derived from an EMBL/GenBank/DDBJ whole genome shotgun (WGS) entry which is preliminary data.</text>
</comment>
<dbReference type="Pfam" id="PF01584">
    <property type="entry name" value="CheW"/>
    <property type="match status" value="1"/>
</dbReference>
<organism evidence="2 3">
    <name type="scientific">Gluconacetobacter diazotrophicus</name>
    <name type="common">Acetobacter diazotrophicus</name>
    <dbReference type="NCBI Taxonomy" id="33996"/>
    <lineage>
        <taxon>Bacteria</taxon>
        <taxon>Pseudomonadati</taxon>
        <taxon>Pseudomonadota</taxon>
        <taxon>Alphaproteobacteria</taxon>
        <taxon>Acetobacterales</taxon>
        <taxon>Acetobacteraceae</taxon>
        <taxon>Gluconacetobacter</taxon>
    </lineage>
</organism>
<dbReference type="GO" id="GO:0007165">
    <property type="term" value="P:signal transduction"/>
    <property type="evidence" value="ECO:0007669"/>
    <property type="project" value="InterPro"/>
</dbReference>